<dbReference type="Pfam" id="PF10934">
    <property type="entry name" value="Sheath_initiator"/>
    <property type="match status" value="1"/>
</dbReference>
<dbReference type="KEGG" id="rst:ATY39_13905"/>
<dbReference type="EMBL" id="CP014806">
    <property type="protein sequence ID" value="AMX00408.1"/>
    <property type="molecule type" value="Genomic_DNA"/>
</dbReference>
<dbReference type="Proteomes" id="UP000076021">
    <property type="component" value="Chromosome"/>
</dbReference>
<reference evidence="2" key="2">
    <citation type="submission" date="2016-03" db="EMBL/GenBank/DDBJ databases">
        <authorList>
            <person name="Ploux O."/>
        </authorList>
    </citation>
    <scope>NUCLEOTIDE SEQUENCE [LARGE SCALE GENOMIC DNA]</scope>
    <source>
        <strain evidence="2">PP9</strain>
    </source>
</reference>
<evidence type="ECO:0008006" key="3">
    <source>
        <dbReference type="Google" id="ProtNLM"/>
    </source>
</evidence>
<protein>
    <recommendedName>
        <fullName evidence="3">IraD/Gp25-like domain-containing protein</fullName>
    </recommendedName>
</protein>
<dbReference type="InterPro" id="IPR020288">
    <property type="entry name" value="Sheath_initiator"/>
</dbReference>
<sequence>MRDIAIVNGDISFEKGFVTGSEEVSQSIAIELGSQLEELFLDEDYGFDMSVLQDKPDDEEIIAEVGRVIANEERVELVGEVLVNQDRKERVAYVQFKVQIKETNEELELDVSLGGTDE</sequence>
<dbReference type="STRING" id="241244.ATY39_13905"/>
<dbReference type="RefSeq" id="WP_066790746.1">
    <property type="nucleotide sequence ID" value="NZ_CP014806.1"/>
</dbReference>
<name>A0A143HF84_9BACL</name>
<evidence type="ECO:0000313" key="1">
    <source>
        <dbReference type="EMBL" id="AMX00408.1"/>
    </source>
</evidence>
<dbReference type="Gene3D" id="3.10.450.40">
    <property type="match status" value="1"/>
</dbReference>
<reference evidence="1 2" key="1">
    <citation type="journal article" date="2016" name="Genome Announc.">
        <title>Whole-Genome Sequence of Rummeliibacillus stabekisii Strain PP9 Isolated from Antarctic Soil.</title>
        <authorList>
            <person name="da Mota F.F."/>
            <person name="Vollu R.E."/>
            <person name="Jurelevicius D."/>
            <person name="Seldin L."/>
        </authorList>
    </citation>
    <scope>NUCLEOTIDE SEQUENCE [LARGE SCALE GENOMIC DNA]</scope>
    <source>
        <strain evidence="1 2">PP9</strain>
    </source>
</reference>
<dbReference type="AlphaFoldDB" id="A0A143HF84"/>
<accession>A0A143HF84</accession>
<gene>
    <name evidence="1" type="ORF">ATY39_13905</name>
</gene>
<evidence type="ECO:0000313" key="2">
    <source>
        <dbReference type="Proteomes" id="UP000076021"/>
    </source>
</evidence>
<proteinExistence type="predicted"/>
<keyword evidence="2" id="KW-1185">Reference proteome</keyword>
<dbReference type="SUPFAM" id="SSF160719">
    <property type="entry name" value="gpW/gp25-like"/>
    <property type="match status" value="1"/>
</dbReference>
<organism evidence="1 2">
    <name type="scientific">Rummeliibacillus stabekisii</name>
    <dbReference type="NCBI Taxonomy" id="241244"/>
    <lineage>
        <taxon>Bacteria</taxon>
        <taxon>Bacillati</taxon>
        <taxon>Bacillota</taxon>
        <taxon>Bacilli</taxon>
        <taxon>Bacillales</taxon>
        <taxon>Caryophanaceae</taxon>
        <taxon>Rummeliibacillus</taxon>
    </lineage>
</organism>